<reference evidence="2" key="1">
    <citation type="journal article" date="2020" name="Stud. Mycol.">
        <title>101 Dothideomycetes genomes: a test case for predicting lifestyles and emergence of pathogens.</title>
        <authorList>
            <person name="Haridas S."/>
            <person name="Albert R."/>
            <person name="Binder M."/>
            <person name="Bloem J."/>
            <person name="Labutti K."/>
            <person name="Salamov A."/>
            <person name="Andreopoulos B."/>
            <person name="Baker S."/>
            <person name="Barry K."/>
            <person name="Bills G."/>
            <person name="Bluhm B."/>
            <person name="Cannon C."/>
            <person name="Castanera R."/>
            <person name="Culley D."/>
            <person name="Daum C."/>
            <person name="Ezra D."/>
            <person name="Gonzalez J."/>
            <person name="Henrissat B."/>
            <person name="Kuo A."/>
            <person name="Liang C."/>
            <person name="Lipzen A."/>
            <person name="Lutzoni F."/>
            <person name="Magnuson J."/>
            <person name="Mondo S."/>
            <person name="Nolan M."/>
            <person name="Ohm R."/>
            <person name="Pangilinan J."/>
            <person name="Park H.-J."/>
            <person name="Ramirez L."/>
            <person name="Alfaro M."/>
            <person name="Sun H."/>
            <person name="Tritt A."/>
            <person name="Yoshinaga Y."/>
            <person name="Zwiers L.-H."/>
            <person name="Turgeon B."/>
            <person name="Goodwin S."/>
            <person name="Spatafora J."/>
            <person name="Crous P."/>
            <person name="Grigoriev I."/>
        </authorList>
    </citation>
    <scope>NUCLEOTIDE SEQUENCE</scope>
    <source>
        <strain evidence="2">CBS 113389</strain>
    </source>
</reference>
<evidence type="ECO:0000313" key="2">
    <source>
        <dbReference type="EMBL" id="KAF2479945.1"/>
    </source>
</evidence>
<sequence>MCANTSSSAESSRAGQRSLGNASYSSAADWCDVDADTRCPSSTRHSQPAANMRAGRGQASRRRKASTRHRPRCPPARQIDDSHVAPPATPNILCVPECSSHPAGAAQRVGALAGMTVILVARLAGSGDTALACPSALLAGKRPRCRRRRKTS</sequence>
<evidence type="ECO:0000256" key="1">
    <source>
        <dbReference type="SAM" id="MobiDB-lite"/>
    </source>
</evidence>
<dbReference type="RefSeq" id="XP_033586515.1">
    <property type="nucleotide sequence ID" value="XM_033732391.1"/>
</dbReference>
<feature type="region of interest" description="Disordered" evidence="1">
    <location>
        <begin position="37"/>
        <end position="85"/>
    </location>
</feature>
<dbReference type="EMBL" id="MU001640">
    <property type="protein sequence ID" value="KAF2479945.1"/>
    <property type="molecule type" value="Genomic_DNA"/>
</dbReference>
<feature type="compositionally biased region" description="Polar residues" evidence="1">
    <location>
        <begin position="39"/>
        <end position="49"/>
    </location>
</feature>
<dbReference type="GeneID" id="54473393"/>
<evidence type="ECO:0000313" key="3">
    <source>
        <dbReference type="Proteomes" id="UP000799767"/>
    </source>
</evidence>
<keyword evidence="3" id="KW-1185">Reference proteome</keyword>
<feature type="compositionally biased region" description="Basic residues" evidence="1">
    <location>
        <begin position="59"/>
        <end position="72"/>
    </location>
</feature>
<protein>
    <submittedName>
        <fullName evidence="2">Uncharacterized protein</fullName>
    </submittedName>
</protein>
<accession>A0A6A6PJ46</accession>
<dbReference type="AlphaFoldDB" id="A0A6A6PJ46"/>
<proteinExistence type="predicted"/>
<name>A0A6A6PJ46_9PEZI</name>
<dbReference type="Proteomes" id="UP000799767">
    <property type="component" value="Unassembled WGS sequence"/>
</dbReference>
<gene>
    <name evidence="2" type="ORF">BDY17DRAFT_28972</name>
</gene>
<organism evidence="2 3">
    <name type="scientific">Neohortaea acidophila</name>
    <dbReference type="NCBI Taxonomy" id="245834"/>
    <lineage>
        <taxon>Eukaryota</taxon>
        <taxon>Fungi</taxon>
        <taxon>Dikarya</taxon>
        <taxon>Ascomycota</taxon>
        <taxon>Pezizomycotina</taxon>
        <taxon>Dothideomycetes</taxon>
        <taxon>Dothideomycetidae</taxon>
        <taxon>Mycosphaerellales</taxon>
        <taxon>Teratosphaeriaceae</taxon>
        <taxon>Neohortaea</taxon>
    </lineage>
</organism>